<keyword evidence="3" id="KW-1185">Reference proteome</keyword>
<dbReference type="EMBL" id="QGDQ01000026">
    <property type="protein sequence ID" value="PWJ49261.1"/>
    <property type="molecule type" value="Genomic_DNA"/>
</dbReference>
<feature type="region of interest" description="Disordered" evidence="1">
    <location>
        <begin position="1"/>
        <end position="25"/>
    </location>
</feature>
<evidence type="ECO:0000313" key="3">
    <source>
        <dbReference type="Proteomes" id="UP000245469"/>
    </source>
</evidence>
<gene>
    <name evidence="2" type="ORF">BXY45_12613</name>
</gene>
<dbReference type="OrthoDB" id="1425703at2"/>
<accession>A0A315ZUK1</accession>
<protein>
    <submittedName>
        <fullName evidence="2">EcsC family protein</fullName>
    </submittedName>
</protein>
<reference evidence="2 3" key="1">
    <citation type="submission" date="2018-03" db="EMBL/GenBank/DDBJ databases">
        <title>Genomic Encyclopedia of Archaeal and Bacterial Type Strains, Phase II (KMG-II): from individual species to whole genera.</title>
        <authorList>
            <person name="Goeker M."/>
        </authorList>
    </citation>
    <scope>NUCLEOTIDE SEQUENCE [LARGE SCALE GENOMIC DNA]</scope>
    <source>
        <strain evidence="2 3">DSM 44889</strain>
    </source>
</reference>
<evidence type="ECO:0000313" key="2">
    <source>
        <dbReference type="EMBL" id="PWJ49261.1"/>
    </source>
</evidence>
<organism evidence="2 3">
    <name type="scientific">Quadrisphaera granulorum</name>
    <dbReference type="NCBI Taxonomy" id="317664"/>
    <lineage>
        <taxon>Bacteria</taxon>
        <taxon>Bacillati</taxon>
        <taxon>Actinomycetota</taxon>
        <taxon>Actinomycetes</taxon>
        <taxon>Kineosporiales</taxon>
        <taxon>Kineosporiaceae</taxon>
        <taxon>Quadrisphaera</taxon>
    </lineage>
</organism>
<proteinExistence type="predicted"/>
<dbReference type="Proteomes" id="UP000245469">
    <property type="component" value="Unassembled WGS sequence"/>
</dbReference>
<sequence>MPLLRRSKSEDSAADKALAQAASDEADKGRLSQAATQLVRRLVDLGIDGAGPLAPAAEAAAAARRKHPQVDDAIDALVSSSTRSAAVGGFVTGLGGFITLPVALPANLLGYYVIATRTVAGTAALRGYDLSSEEVRSAVLLVLADEDGGALLAKFGLAGPGGLVTRLARKQLTGPGLAVLNKAIGFQLLSRLGRSGLSRLGRGLPLAGGLLGAGLDAYALRRTAKAARAAFPLRRGEVGSALDSGL</sequence>
<name>A0A315ZUK1_9ACTN</name>
<evidence type="ECO:0000256" key="1">
    <source>
        <dbReference type="SAM" id="MobiDB-lite"/>
    </source>
</evidence>
<dbReference type="RefSeq" id="WP_109775817.1">
    <property type="nucleotide sequence ID" value="NZ_QGDQ01000026.1"/>
</dbReference>
<comment type="caution">
    <text evidence="2">The sequence shown here is derived from an EMBL/GenBank/DDBJ whole genome shotgun (WGS) entry which is preliminary data.</text>
</comment>
<dbReference type="AlphaFoldDB" id="A0A315ZUK1"/>